<sequence>MSEQTVEYNFKTSSIENPTEIAHLVPCIIHFNGQSDEIKTNLKFDQEEEKNHTNKFVTYFRGRKLIGQDVLKLLNENNKVKAFVMEDTTNIQNNKQFHVVSTLDKVINYEREGNEDRLDMEMSKLREFIDVTNLIHS</sequence>
<evidence type="ECO:0000313" key="1">
    <source>
        <dbReference type="EMBL" id="CCH58381.1"/>
    </source>
</evidence>
<dbReference type="AlphaFoldDB" id="I2GW79"/>
<reference evidence="1 2" key="1">
    <citation type="journal article" date="2011" name="Proc. Natl. Acad. Sci. U.S.A.">
        <title>Evolutionary erosion of yeast sex chromosomes by mating-type switching accidents.</title>
        <authorList>
            <person name="Gordon J.L."/>
            <person name="Armisen D."/>
            <person name="Proux-Wera E."/>
            <person name="Oheigeartaigh S.S."/>
            <person name="Byrne K.P."/>
            <person name="Wolfe K.H."/>
        </authorList>
    </citation>
    <scope>NUCLEOTIDE SEQUENCE [LARGE SCALE GENOMIC DNA]</scope>
    <source>
        <strain evidence="2">ATCC 34711 / CBS 6284 / DSM 70876 / NBRC 10599 / NRRL Y-10934 / UCD 77-7</strain>
    </source>
</reference>
<dbReference type="InterPro" id="IPR013924">
    <property type="entry name" value="RNase_H2_suC"/>
</dbReference>
<dbReference type="CDD" id="cd09271">
    <property type="entry name" value="RNase_H2-C"/>
    <property type="match status" value="1"/>
</dbReference>
<dbReference type="GeneID" id="14493245"/>
<evidence type="ECO:0000313" key="2">
    <source>
        <dbReference type="Proteomes" id="UP000002866"/>
    </source>
</evidence>
<accession>I2GW79</accession>
<keyword evidence="2" id="KW-1185">Reference proteome</keyword>
<dbReference type="InParanoid" id="I2GW79"/>
<dbReference type="GO" id="GO:0006401">
    <property type="term" value="P:RNA catabolic process"/>
    <property type="evidence" value="ECO:0007669"/>
    <property type="project" value="InterPro"/>
</dbReference>
<dbReference type="HOGENOM" id="CLU_151428_0_0_1"/>
<gene>
    <name evidence="1" type="primary">TBLA0A05880</name>
    <name evidence="1" type="ORF">TBLA_0A05880</name>
</gene>
<dbReference type="OMA" id="MEDCTIE"/>
<dbReference type="KEGG" id="tbl:TBLA_0A05880"/>
<dbReference type="OrthoDB" id="4067302at2759"/>
<dbReference type="Gene3D" id="2.40.128.680">
    <property type="match status" value="1"/>
</dbReference>
<name>I2GW79_HENB6</name>
<dbReference type="RefSeq" id="XP_004177900.1">
    <property type="nucleotide sequence ID" value="XM_004177852.1"/>
</dbReference>
<dbReference type="eggNOG" id="ENOG502S76Y">
    <property type="taxonomic scope" value="Eukaryota"/>
</dbReference>
<dbReference type="EMBL" id="HE806316">
    <property type="protein sequence ID" value="CCH58381.1"/>
    <property type="molecule type" value="Genomic_DNA"/>
</dbReference>
<dbReference type="Pfam" id="PF08615">
    <property type="entry name" value="RNase_H2_suC"/>
    <property type="match status" value="1"/>
</dbReference>
<organism evidence="1 2">
    <name type="scientific">Henningerozyma blattae (strain ATCC 34711 / CBS 6284 / DSM 70876 / NBRC 10599 / NRRL Y-10934 / UCD 77-7)</name>
    <name type="common">Yeast</name>
    <name type="synonym">Tetrapisispora blattae</name>
    <dbReference type="NCBI Taxonomy" id="1071380"/>
    <lineage>
        <taxon>Eukaryota</taxon>
        <taxon>Fungi</taxon>
        <taxon>Dikarya</taxon>
        <taxon>Ascomycota</taxon>
        <taxon>Saccharomycotina</taxon>
        <taxon>Saccharomycetes</taxon>
        <taxon>Saccharomycetales</taxon>
        <taxon>Saccharomycetaceae</taxon>
        <taxon>Henningerozyma</taxon>
    </lineage>
</organism>
<proteinExistence type="predicted"/>
<dbReference type="GO" id="GO:0032299">
    <property type="term" value="C:ribonuclease H2 complex"/>
    <property type="evidence" value="ECO:0007669"/>
    <property type="project" value="InterPro"/>
</dbReference>
<protein>
    <submittedName>
        <fullName evidence="1">Uncharacterized protein</fullName>
    </submittedName>
</protein>
<dbReference type="Proteomes" id="UP000002866">
    <property type="component" value="Chromosome 1"/>
</dbReference>